<protein>
    <recommendedName>
        <fullName evidence="3">Peptidase S1 domain-containing protein</fullName>
    </recommendedName>
</protein>
<proteinExistence type="predicted"/>
<evidence type="ECO:0000313" key="4">
    <source>
        <dbReference type="Ensembl" id="ENSMMOP00000016014.1"/>
    </source>
</evidence>
<keyword evidence="5" id="KW-1185">Reference proteome</keyword>
<evidence type="ECO:0000259" key="3">
    <source>
        <dbReference type="PROSITE" id="PS50240"/>
    </source>
</evidence>
<dbReference type="PROSITE" id="PS00134">
    <property type="entry name" value="TRYPSIN_HIS"/>
    <property type="match status" value="1"/>
</dbReference>
<dbReference type="Ensembl" id="ENSMMOT00000016280.1">
    <property type="protein sequence ID" value="ENSMMOP00000016014.1"/>
    <property type="gene ID" value="ENSMMOG00000012217.1"/>
</dbReference>
<dbReference type="STRING" id="94237.ENSMMOP00000016014"/>
<evidence type="ECO:0000256" key="1">
    <source>
        <dbReference type="ARBA" id="ARBA00023157"/>
    </source>
</evidence>
<dbReference type="InterPro" id="IPR018114">
    <property type="entry name" value="TRYPSIN_HIS"/>
</dbReference>
<evidence type="ECO:0000256" key="2">
    <source>
        <dbReference type="SAM" id="SignalP"/>
    </source>
</evidence>
<sequence>SGGVLLLLALLALAIWLGGTLWIIGGSVAEEGQWPWQLSLHFGGSHVCGGVLISHDFVLTAAHCFPSGGPLVCPGDGRWFVVGITSWGDGCGKVNKPGVYAKVNSLLPWIYSKMQRL</sequence>
<dbReference type="InterPro" id="IPR009003">
    <property type="entry name" value="Peptidase_S1_PA"/>
</dbReference>
<dbReference type="PANTHER" id="PTHR24252:SF7">
    <property type="entry name" value="HYALIN"/>
    <property type="match status" value="1"/>
</dbReference>
<dbReference type="GO" id="GO:0006508">
    <property type="term" value="P:proteolysis"/>
    <property type="evidence" value="ECO:0007669"/>
    <property type="project" value="InterPro"/>
</dbReference>
<reference evidence="4" key="1">
    <citation type="submission" date="2025-08" db="UniProtKB">
        <authorList>
            <consortium name="Ensembl"/>
        </authorList>
    </citation>
    <scope>IDENTIFICATION</scope>
</reference>
<name>A0A3Q3X290_MOLML</name>
<dbReference type="PROSITE" id="PS50240">
    <property type="entry name" value="TRYPSIN_DOM"/>
    <property type="match status" value="1"/>
</dbReference>
<keyword evidence="1" id="KW-1015">Disulfide bond</keyword>
<dbReference type="Proteomes" id="UP000261620">
    <property type="component" value="Unplaced"/>
</dbReference>
<feature type="chain" id="PRO_5018740615" description="Peptidase S1 domain-containing protein" evidence="2">
    <location>
        <begin position="23"/>
        <end position="117"/>
    </location>
</feature>
<keyword evidence="2" id="KW-0732">Signal</keyword>
<dbReference type="InterPro" id="IPR001254">
    <property type="entry name" value="Trypsin_dom"/>
</dbReference>
<dbReference type="PANTHER" id="PTHR24252">
    <property type="entry name" value="ACROSIN-RELATED"/>
    <property type="match status" value="1"/>
</dbReference>
<dbReference type="AlphaFoldDB" id="A0A3Q3X290"/>
<evidence type="ECO:0000313" key="5">
    <source>
        <dbReference type="Proteomes" id="UP000261620"/>
    </source>
</evidence>
<dbReference type="SUPFAM" id="SSF50494">
    <property type="entry name" value="Trypsin-like serine proteases"/>
    <property type="match status" value="1"/>
</dbReference>
<reference evidence="4" key="2">
    <citation type="submission" date="2025-09" db="UniProtKB">
        <authorList>
            <consortium name="Ensembl"/>
        </authorList>
    </citation>
    <scope>IDENTIFICATION</scope>
</reference>
<feature type="signal peptide" evidence="2">
    <location>
        <begin position="1"/>
        <end position="22"/>
    </location>
</feature>
<accession>A0A3Q3X290</accession>
<dbReference type="SMART" id="SM00020">
    <property type="entry name" value="Tryp_SPc"/>
    <property type="match status" value="1"/>
</dbReference>
<organism evidence="4 5">
    <name type="scientific">Mola mola</name>
    <name type="common">Ocean sunfish</name>
    <name type="synonym">Tetraodon mola</name>
    <dbReference type="NCBI Taxonomy" id="94237"/>
    <lineage>
        <taxon>Eukaryota</taxon>
        <taxon>Metazoa</taxon>
        <taxon>Chordata</taxon>
        <taxon>Craniata</taxon>
        <taxon>Vertebrata</taxon>
        <taxon>Euteleostomi</taxon>
        <taxon>Actinopterygii</taxon>
        <taxon>Neopterygii</taxon>
        <taxon>Teleostei</taxon>
        <taxon>Neoteleostei</taxon>
        <taxon>Acanthomorphata</taxon>
        <taxon>Eupercaria</taxon>
        <taxon>Tetraodontiformes</taxon>
        <taxon>Molidae</taxon>
        <taxon>Mola</taxon>
    </lineage>
</organism>
<dbReference type="Gene3D" id="2.40.10.10">
    <property type="entry name" value="Trypsin-like serine proteases"/>
    <property type="match status" value="2"/>
</dbReference>
<dbReference type="Pfam" id="PF00089">
    <property type="entry name" value="Trypsin"/>
    <property type="match status" value="2"/>
</dbReference>
<dbReference type="GO" id="GO:0004252">
    <property type="term" value="F:serine-type endopeptidase activity"/>
    <property type="evidence" value="ECO:0007669"/>
    <property type="project" value="InterPro"/>
</dbReference>
<dbReference type="InterPro" id="IPR043504">
    <property type="entry name" value="Peptidase_S1_PA_chymotrypsin"/>
</dbReference>
<dbReference type="OMA" id="WLGGTLW"/>
<feature type="domain" description="Peptidase S1" evidence="3">
    <location>
        <begin position="45"/>
        <end position="115"/>
    </location>
</feature>